<dbReference type="EMBL" id="CP002467">
    <property type="protein sequence ID" value="ADV84729.1"/>
    <property type="molecule type" value="Genomic_DNA"/>
</dbReference>
<keyword evidence="4" id="KW-1185">Reference proteome</keyword>
<dbReference type="OrthoDB" id="7069202at2"/>
<dbReference type="Gene3D" id="1.10.1220.170">
    <property type="match status" value="1"/>
</dbReference>
<dbReference type="KEGG" id="tsa:AciPR4_3980"/>
<dbReference type="HOGENOM" id="CLU_166037_3_0_0"/>
<dbReference type="AlphaFoldDB" id="E8V3P2"/>
<protein>
    <recommendedName>
        <fullName evidence="2">Antitoxin</fullName>
    </recommendedName>
</protein>
<name>E8V3P2_TERSS</name>
<dbReference type="NCBIfam" id="TIGR01552">
    <property type="entry name" value="phd_fam"/>
    <property type="match status" value="1"/>
</dbReference>
<dbReference type="SUPFAM" id="SSF143120">
    <property type="entry name" value="YefM-like"/>
    <property type="match status" value="1"/>
</dbReference>
<comment type="function">
    <text evidence="2">Antitoxin component of a type II toxin-antitoxin (TA) system.</text>
</comment>
<evidence type="ECO:0000313" key="3">
    <source>
        <dbReference type="EMBL" id="ADV84729.1"/>
    </source>
</evidence>
<organism evidence="3 4">
    <name type="scientific">Terriglobus saanensis (strain ATCC BAA-1853 / DSM 23119 / SP1PR4)</name>
    <dbReference type="NCBI Taxonomy" id="401053"/>
    <lineage>
        <taxon>Bacteria</taxon>
        <taxon>Pseudomonadati</taxon>
        <taxon>Acidobacteriota</taxon>
        <taxon>Terriglobia</taxon>
        <taxon>Terriglobales</taxon>
        <taxon>Acidobacteriaceae</taxon>
        <taxon>Terriglobus</taxon>
    </lineage>
</organism>
<dbReference type="Proteomes" id="UP000006844">
    <property type="component" value="Chromosome"/>
</dbReference>
<comment type="similarity">
    <text evidence="1 2">Belongs to the phD/YefM antitoxin family.</text>
</comment>
<dbReference type="Pfam" id="PF02604">
    <property type="entry name" value="PhdYeFM_antitox"/>
    <property type="match status" value="1"/>
</dbReference>
<dbReference type="RefSeq" id="WP_013570459.1">
    <property type="nucleotide sequence ID" value="NC_014963.1"/>
</dbReference>
<reference evidence="3 4" key="1">
    <citation type="journal article" date="2012" name="Stand. Genomic Sci.">
        <title>Complete genome sequence of Terriglobus saanensis type strain SP1PR4(T), an Acidobacteria from tundra soil.</title>
        <authorList>
            <person name="Rawat S.R."/>
            <person name="Mannisto M.K."/>
            <person name="Starovoytov V."/>
            <person name="Goodwin L."/>
            <person name="Nolan M."/>
            <person name="Hauser L."/>
            <person name="Land M."/>
            <person name="Davenport K.W."/>
            <person name="Woyke T."/>
            <person name="Haggblom M.M."/>
        </authorList>
    </citation>
    <scope>NUCLEOTIDE SEQUENCE</scope>
    <source>
        <strain evidence="4">ATCC BAA-1853 / DSM 23119 / SP1PR4</strain>
    </source>
</reference>
<dbReference type="Gene3D" id="3.40.1620.10">
    <property type="entry name" value="YefM-like domain"/>
    <property type="match status" value="1"/>
</dbReference>
<evidence type="ECO:0000313" key="4">
    <source>
        <dbReference type="Proteomes" id="UP000006844"/>
    </source>
</evidence>
<evidence type="ECO:0000256" key="1">
    <source>
        <dbReference type="ARBA" id="ARBA00009981"/>
    </source>
</evidence>
<accession>E8V3P2</accession>
<dbReference type="STRING" id="401053.AciPR4_3980"/>
<proteinExistence type="inferred from homology"/>
<sequence>MAKIKLSEDVQPLTTFRNNSAAMLQKMKRSGQSLVLTVNGKPEAVMHSVEEYERLMDLAAAADFHEGIRQAEDDIRHGRTYPAKEVFEELRAKRKRAS</sequence>
<dbReference type="InterPro" id="IPR006442">
    <property type="entry name" value="Antitoxin_Phd/YefM"/>
</dbReference>
<evidence type="ECO:0000256" key="2">
    <source>
        <dbReference type="RuleBase" id="RU362080"/>
    </source>
</evidence>
<dbReference type="eggNOG" id="COG2161">
    <property type="taxonomic scope" value="Bacteria"/>
</dbReference>
<gene>
    <name evidence="3" type="ordered locus">AciPR4_3980</name>
</gene>
<dbReference type="InterPro" id="IPR036165">
    <property type="entry name" value="YefM-like_sf"/>
</dbReference>